<dbReference type="InterPro" id="IPR002173">
    <property type="entry name" value="Carboh/pur_kinase_PfkB_CS"/>
</dbReference>
<feature type="binding site" evidence="12">
    <location>
        <position position="279"/>
    </location>
    <ligand>
        <name>K(+)</name>
        <dbReference type="ChEBI" id="CHEBI:29103"/>
    </ligand>
</feature>
<feature type="binding site" evidence="12">
    <location>
        <begin position="13"/>
        <end position="15"/>
    </location>
    <ligand>
        <name>substrate</name>
    </ligand>
</feature>
<feature type="binding site" evidence="12">
    <location>
        <position position="276"/>
    </location>
    <ligand>
        <name>K(+)</name>
        <dbReference type="ChEBI" id="CHEBI:29103"/>
    </ligand>
</feature>
<evidence type="ECO:0000256" key="6">
    <source>
        <dbReference type="ARBA" id="ARBA00022741"/>
    </source>
</evidence>
<feature type="binding site" evidence="12">
    <location>
        <begin position="41"/>
        <end position="45"/>
    </location>
    <ligand>
        <name>substrate</name>
    </ligand>
</feature>
<dbReference type="STRING" id="1833852.B0537_13140"/>
<dbReference type="GO" id="GO:0046872">
    <property type="term" value="F:metal ion binding"/>
    <property type="evidence" value="ECO:0007669"/>
    <property type="project" value="UniProtKB-KW"/>
</dbReference>
<feature type="active site" description="Proton acceptor" evidence="12">
    <location>
        <position position="246"/>
    </location>
</feature>
<dbReference type="EC" id="2.7.1.15" evidence="2 12"/>
<keyword evidence="12" id="KW-0963">Cytoplasm</keyword>
<keyword evidence="9 12" id="KW-0460">Magnesium</keyword>
<reference evidence="14 15" key="1">
    <citation type="journal article" date="2016" name="Int. J. Syst. Evol. Microbiol.">
        <title>Desulfotomaculum ferrireducens sp. nov., a moderately thermophilic sulfate-reducing and dissimilatory Fe(III)-reducing bacterium isolated from compost.</title>
        <authorList>
            <person name="Yang G."/>
            <person name="Guo J."/>
            <person name="Zhuang L."/>
            <person name="Yuan Y."/>
            <person name="Zhou S."/>
        </authorList>
    </citation>
    <scope>NUCLEOTIDE SEQUENCE [LARGE SCALE GENOMIC DNA]</scope>
    <source>
        <strain evidence="14 15">GSS09</strain>
    </source>
</reference>
<feature type="binding site" evidence="12">
    <location>
        <position position="240"/>
    </location>
    <ligand>
        <name>K(+)</name>
        <dbReference type="ChEBI" id="CHEBI:29103"/>
    </ligand>
</feature>
<keyword evidence="15" id="KW-1185">Reference proteome</keyword>
<comment type="function">
    <text evidence="12">Catalyzes the phosphorylation of ribose at O-5 in a reaction requiring ATP and magnesium. The resulting D-ribose-5-phosphate can then be used either for sythesis of nucleotides, histidine, and tryptophan, or as a component of the pentose phosphate pathway.</text>
</comment>
<evidence type="ECO:0000256" key="7">
    <source>
        <dbReference type="ARBA" id="ARBA00022777"/>
    </source>
</evidence>
<dbReference type="NCBIfam" id="TIGR02152">
    <property type="entry name" value="D_ribokin_bact"/>
    <property type="match status" value="1"/>
</dbReference>
<comment type="caution">
    <text evidence="12">Lacks conserved residue(s) required for the propagation of feature annotation.</text>
</comment>
<comment type="pathway">
    <text evidence="12">Carbohydrate metabolism; D-ribose degradation; D-ribose 5-phosphate from beta-D-ribopyranose: step 2/2.</text>
</comment>
<dbReference type="GO" id="GO:0019303">
    <property type="term" value="P:D-ribose catabolic process"/>
    <property type="evidence" value="ECO:0007669"/>
    <property type="project" value="UniProtKB-UniRule"/>
</dbReference>
<feature type="domain" description="Carbohydrate kinase PfkB" evidence="13">
    <location>
        <begin position="5"/>
        <end position="288"/>
    </location>
</feature>
<accession>A0A1S6IYV4</accession>
<evidence type="ECO:0000313" key="15">
    <source>
        <dbReference type="Proteomes" id="UP000189464"/>
    </source>
</evidence>
<feature type="binding site" evidence="12">
    <location>
        <begin position="245"/>
        <end position="246"/>
    </location>
    <ligand>
        <name>ATP</name>
        <dbReference type="ChEBI" id="CHEBI:30616"/>
    </ligand>
</feature>
<keyword evidence="7 12" id="KW-0418">Kinase</keyword>
<dbReference type="SUPFAM" id="SSF53613">
    <property type="entry name" value="Ribokinase-like"/>
    <property type="match status" value="1"/>
</dbReference>
<evidence type="ECO:0000256" key="10">
    <source>
        <dbReference type="ARBA" id="ARBA00022958"/>
    </source>
</evidence>
<dbReference type="InterPro" id="IPR029056">
    <property type="entry name" value="Ribokinase-like"/>
</dbReference>
<evidence type="ECO:0000256" key="9">
    <source>
        <dbReference type="ARBA" id="ARBA00022842"/>
    </source>
</evidence>
<dbReference type="AlphaFoldDB" id="A0A1S6IYV4"/>
<evidence type="ECO:0000256" key="5">
    <source>
        <dbReference type="ARBA" id="ARBA00022723"/>
    </source>
</evidence>
<sequence>MTTARVLVVGSINMDLVSYSERIPGVGETVLGKRFLTVPGGKGANQAVAAARLGAQVTMLGAAGTDSHGEQLLKHLQQTGIDISHIKQVDTSTGVALINVDSKGNNQIVVVPGANFAITPADLEAREQVFANADVVVLQLEIPLDTIGKAIDLANKYQKPVILNPAPAQPLPEEWFAKVDYLIPNEHEALLLGGSPEDGYLALRSKVKQNLLVTKGEQGVFYATGETAEVIPAFKVKAVDTTAAGDAFIGGFSVALAEGKNLKAAIIFASAVAALSVGKEGAQTSLPARTEVEQFIGGCEL</sequence>
<comment type="catalytic activity">
    <reaction evidence="12">
        <text>D-ribose + ATP = D-ribose 5-phosphate + ADP + H(+)</text>
        <dbReference type="Rhea" id="RHEA:13697"/>
        <dbReference type="ChEBI" id="CHEBI:15378"/>
        <dbReference type="ChEBI" id="CHEBI:30616"/>
        <dbReference type="ChEBI" id="CHEBI:47013"/>
        <dbReference type="ChEBI" id="CHEBI:78346"/>
        <dbReference type="ChEBI" id="CHEBI:456216"/>
        <dbReference type="EC" id="2.7.1.15"/>
    </reaction>
</comment>
<dbReference type="Proteomes" id="UP000189464">
    <property type="component" value="Chromosome"/>
</dbReference>
<evidence type="ECO:0000256" key="2">
    <source>
        <dbReference type="ARBA" id="ARBA00012035"/>
    </source>
</evidence>
<dbReference type="InterPro" id="IPR011877">
    <property type="entry name" value="Ribokinase"/>
</dbReference>
<comment type="similarity">
    <text evidence="1">Belongs to the carbohydrate kinase pfkB family.</text>
</comment>
<protein>
    <recommendedName>
        <fullName evidence="3 12">Ribokinase</fullName>
        <shortName evidence="12">RK</shortName>
        <ecNumber evidence="2 12">2.7.1.15</ecNumber>
    </recommendedName>
</protein>
<dbReference type="PANTHER" id="PTHR10584">
    <property type="entry name" value="SUGAR KINASE"/>
    <property type="match status" value="1"/>
</dbReference>
<feature type="binding site" evidence="12">
    <location>
        <position position="141"/>
    </location>
    <ligand>
        <name>substrate</name>
    </ligand>
</feature>
<comment type="subcellular location">
    <subcellularLocation>
        <location evidence="12">Cytoplasm</location>
    </subcellularLocation>
</comment>
<keyword evidence="5 12" id="KW-0479">Metal-binding</keyword>
<keyword evidence="4 12" id="KW-0808">Transferase</keyword>
<dbReference type="GO" id="GO:0005524">
    <property type="term" value="F:ATP binding"/>
    <property type="evidence" value="ECO:0007669"/>
    <property type="project" value="UniProtKB-UniRule"/>
</dbReference>
<dbReference type="GO" id="GO:0005829">
    <property type="term" value="C:cytosol"/>
    <property type="evidence" value="ECO:0007669"/>
    <property type="project" value="TreeGrafter"/>
</dbReference>
<gene>
    <name evidence="12" type="primary">rbsK</name>
    <name evidence="14" type="ORF">B0537_13140</name>
</gene>
<dbReference type="GO" id="GO:0004747">
    <property type="term" value="F:ribokinase activity"/>
    <property type="evidence" value="ECO:0007669"/>
    <property type="project" value="UniProtKB-UniRule"/>
</dbReference>
<feature type="binding site" evidence="12">
    <location>
        <begin position="214"/>
        <end position="219"/>
    </location>
    <ligand>
        <name>ATP</name>
        <dbReference type="ChEBI" id="CHEBI:30616"/>
    </ligand>
</feature>
<dbReference type="OrthoDB" id="9775849at2"/>
<keyword evidence="6 12" id="KW-0547">Nucleotide-binding</keyword>
<keyword evidence="11 12" id="KW-0119">Carbohydrate metabolism</keyword>
<dbReference type="KEGG" id="dfg:B0537_13140"/>
<comment type="cofactor">
    <cofactor evidence="12">
        <name>Mg(2+)</name>
        <dbReference type="ChEBI" id="CHEBI:18420"/>
    </cofactor>
    <text evidence="12">Requires a divalent cation, most likely magnesium in vivo, as an electrophilic catalyst to aid phosphoryl group transfer. It is the chelate of the metal and the nucleotide that is the actual substrate.</text>
</comment>
<evidence type="ECO:0000313" key="14">
    <source>
        <dbReference type="EMBL" id="AQS59940.1"/>
    </source>
</evidence>
<evidence type="ECO:0000256" key="1">
    <source>
        <dbReference type="ARBA" id="ARBA00005380"/>
    </source>
</evidence>
<dbReference type="PRINTS" id="PR00990">
    <property type="entry name" value="RIBOKINASE"/>
</dbReference>
<dbReference type="Gene3D" id="3.40.1190.20">
    <property type="match status" value="1"/>
</dbReference>
<proteinExistence type="inferred from homology"/>
<organism evidence="14 15">
    <name type="scientific">Desulforamulus ferrireducens</name>
    <dbReference type="NCBI Taxonomy" id="1833852"/>
    <lineage>
        <taxon>Bacteria</taxon>
        <taxon>Bacillati</taxon>
        <taxon>Bacillota</taxon>
        <taxon>Clostridia</taxon>
        <taxon>Eubacteriales</taxon>
        <taxon>Peptococcaceae</taxon>
        <taxon>Desulforamulus</taxon>
    </lineage>
</organism>
<keyword evidence="8 12" id="KW-0067">ATP-binding</keyword>
<comment type="activity regulation">
    <text evidence="12">Activated by a monovalent cation that binds near, but not in, the active site. The most likely occupant of the site in vivo is potassium. Ion binding induces a conformational change that may alter substrate affinity.</text>
</comment>
<feature type="binding site" evidence="12">
    <location>
        <position position="185"/>
    </location>
    <ligand>
        <name>ATP</name>
        <dbReference type="ChEBI" id="CHEBI:30616"/>
    </ligand>
</feature>
<keyword evidence="10 12" id="KW-0630">Potassium</keyword>
<feature type="binding site" evidence="12">
    <location>
        <position position="281"/>
    </location>
    <ligand>
        <name>K(+)</name>
        <dbReference type="ChEBI" id="CHEBI:29103"/>
    </ligand>
</feature>
<evidence type="ECO:0000256" key="12">
    <source>
        <dbReference type="HAMAP-Rule" id="MF_01987"/>
    </source>
</evidence>
<evidence type="ECO:0000256" key="3">
    <source>
        <dbReference type="ARBA" id="ARBA00016943"/>
    </source>
</evidence>
<dbReference type="HAMAP" id="MF_01987">
    <property type="entry name" value="Ribokinase"/>
    <property type="match status" value="1"/>
</dbReference>
<dbReference type="PANTHER" id="PTHR10584:SF166">
    <property type="entry name" value="RIBOKINASE"/>
    <property type="match status" value="1"/>
</dbReference>
<comment type="similarity">
    <text evidence="12">Belongs to the carbohydrate kinase PfkB family. Ribokinase subfamily.</text>
</comment>
<dbReference type="PROSITE" id="PS00584">
    <property type="entry name" value="PFKB_KINASES_2"/>
    <property type="match status" value="1"/>
</dbReference>
<feature type="binding site" evidence="12">
    <location>
        <position position="285"/>
    </location>
    <ligand>
        <name>K(+)</name>
        <dbReference type="ChEBI" id="CHEBI:29103"/>
    </ligand>
</feature>
<dbReference type="EMBL" id="CP019698">
    <property type="protein sequence ID" value="AQS59940.1"/>
    <property type="molecule type" value="Genomic_DNA"/>
</dbReference>
<dbReference type="InterPro" id="IPR011611">
    <property type="entry name" value="PfkB_dom"/>
</dbReference>
<evidence type="ECO:0000256" key="11">
    <source>
        <dbReference type="ARBA" id="ARBA00023277"/>
    </source>
</evidence>
<evidence type="ECO:0000256" key="4">
    <source>
        <dbReference type="ARBA" id="ARBA00022679"/>
    </source>
</evidence>
<dbReference type="UniPathway" id="UPA00916">
    <property type="reaction ID" value="UER00889"/>
</dbReference>
<dbReference type="Pfam" id="PF00294">
    <property type="entry name" value="PfkB"/>
    <property type="match status" value="1"/>
</dbReference>
<feature type="binding site" evidence="12">
    <location>
        <position position="246"/>
    </location>
    <ligand>
        <name>substrate</name>
    </ligand>
</feature>
<dbReference type="InterPro" id="IPR002139">
    <property type="entry name" value="Ribo/fructo_kinase"/>
</dbReference>
<dbReference type="CDD" id="cd01174">
    <property type="entry name" value="ribokinase"/>
    <property type="match status" value="1"/>
</dbReference>
<dbReference type="RefSeq" id="WP_077714982.1">
    <property type="nucleotide sequence ID" value="NZ_CP019698.1"/>
</dbReference>
<comment type="subunit">
    <text evidence="12">Homodimer.</text>
</comment>
<evidence type="ECO:0000259" key="13">
    <source>
        <dbReference type="Pfam" id="PF00294"/>
    </source>
</evidence>
<name>A0A1S6IYV4_9FIRM</name>
<feature type="binding site" evidence="12">
    <location>
        <position position="242"/>
    </location>
    <ligand>
        <name>K(+)</name>
        <dbReference type="ChEBI" id="CHEBI:29103"/>
    </ligand>
</feature>
<evidence type="ECO:0000256" key="8">
    <source>
        <dbReference type="ARBA" id="ARBA00022840"/>
    </source>
</evidence>